<dbReference type="RefSeq" id="WP_124739908.1">
    <property type="nucleotide sequence ID" value="NZ_CP034086.1"/>
</dbReference>
<evidence type="ECO:0000313" key="3">
    <source>
        <dbReference type="Proteomes" id="UP000273982"/>
    </source>
</evidence>
<feature type="compositionally biased region" description="Polar residues" evidence="1">
    <location>
        <begin position="84"/>
        <end position="95"/>
    </location>
</feature>
<evidence type="ECO:0000313" key="2">
    <source>
        <dbReference type="EMBL" id="AZG78362.1"/>
    </source>
</evidence>
<dbReference type="KEGG" id="mros:EHO51_17395"/>
<reference evidence="2 3" key="1">
    <citation type="submission" date="2018-11" db="EMBL/GenBank/DDBJ databases">
        <title>Genome squencing of methanotrophic bacteria isolated from alkaline groundwater in Korea.</title>
        <authorList>
            <person name="Nguyen L.N."/>
        </authorList>
    </citation>
    <scope>NUCLEOTIDE SEQUENCE [LARGE SCALE GENOMIC DNA]</scope>
    <source>
        <strain evidence="2 3">GW6</strain>
    </source>
</reference>
<dbReference type="AlphaFoldDB" id="A0A3G8MAZ4"/>
<accession>A0A3G8MAZ4</accession>
<evidence type="ECO:0000256" key="1">
    <source>
        <dbReference type="SAM" id="MobiDB-lite"/>
    </source>
</evidence>
<dbReference type="Proteomes" id="UP000273982">
    <property type="component" value="Chromosome"/>
</dbReference>
<dbReference type="EMBL" id="CP034086">
    <property type="protein sequence ID" value="AZG78362.1"/>
    <property type="molecule type" value="Genomic_DNA"/>
</dbReference>
<sequence>MRRYQDGIFLSFFKSKFPSEQSSKWAGSVNIRPPSPTSCLQVQPAHEGVNEADRVVGGDVTSIASGKSSNCERSEPGMCVMPDSTMTLTPGETLS</sequence>
<feature type="region of interest" description="Disordered" evidence="1">
    <location>
        <begin position="61"/>
        <end position="95"/>
    </location>
</feature>
<gene>
    <name evidence="2" type="ORF">EHO51_17395</name>
</gene>
<protein>
    <submittedName>
        <fullName evidence="2">Uncharacterized protein</fullName>
    </submittedName>
</protein>
<proteinExistence type="predicted"/>
<name>A0A3G8MAZ4_9HYPH</name>
<organism evidence="2 3">
    <name type="scientific">Methylocystis rosea</name>
    <dbReference type="NCBI Taxonomy" id="173366"/>
    <lineage>
        <taxon>Bacteria</taxon>
        <taxon>Pseudomonadati</taxon>
        <taxon>Pseudomonadota</taxon>
        <taxon>Alphaproteobacteria</taxon>
        <taxon>Hyphomicrobiales</taxon>
        <taxon>Methylocystaceae</taxon>
        <taxon>Methylocystis</taxon>
    </lineage>
</organism>